<evidence type="ECO:0000313" key="5">
    <source>
        <dbReference type="Proteomes" id="UP000380867"/>
    </source>
</evidence>
<sequence length="197" mass="21509">MTSTTETPGSNAQRERRRRILDATIALADSGGYDAVQMRAVADNADVALGTLYRYFPSKIHLLVTALGREFERAEAQSRTRVVPGDTAHQRVMHVLGVTTTALQKQPELTEALTRAFMFADASVAEEIHVVGVKLTAMITHAIDGTDEAREPTDEDMAIVRVIGDVWLSALMGWVTGRTSADDVTKSMDVAVKLLLR</sequence>
<proteinExistence type="predicted"/>
<dbReference type="RefSeq" id="WP_056210456.1">
    <property type="nucleotide sequence ID" value="NZ_SDPQ02000003.1"/>
</dbReference>
<dbReference type="EMBL" id="SDPQ02000003">
    <property type="protein sequence ID" value="KAA1395884.1"/>
    <property type="molecule type" value="Genomic_DNA"/>
</dbReference>
<feature type="DNA-binding region" description="H-T-H motif" evidence="2">
    <location>
        <begin position="37"/>
        <end position="56"/>
    </location>
</feature>
<accession>A0A5M4FBW5</accession>
<dbReference type="GO" id="GO:0003700">
    <property type="term" value="F:DNA-binding transcription factor activity"/>
    <property type="evidence" value="ECO:0007669"/>
    <property type="project" value="TreeGrafter"/>
</dbReference>
<dbReference type="GO" id="GO:0000976">
    <property type="term" value="F:transcription cis-regulatory region binding"/>
    <property type="evidence" value="ECO:0007669"/>
    <property type="project" value="TreeGrafter"/>
</dbReference>
<dbReference type="InterPro" id="IPR001647">
    <property type="entry name" value="HTH_TetR"/>
</dbReference>
<dbReference type="PANTHER" id="PTHR30055:SF242">
    <property type="entry name" value="HTH-TYPE TRANSCRIPTIONAL REPRESSOR KSTR"/>
    <property type="match status" value="1"/>
</dbReference>
<name>A0A5M4FBW5_9ACTN</name>
<dbReference type="Pfam" id="PF17925">
    <property type="entry name" value="TetR_C_20"/>
    <property type="match status" value="1"/>
</dbReference>
<dbReference type="PROSITE" id="PS50977">
    <property type="entry name" value="HTH_TETR_2"/>
    <property type="match status" value="1"/>
</dbReference>
<gene>
    <name evidence="4" type="ORF">ESP70_017280</name>
</gene>
<keyword evidence="5" id="KW-1185">Reference proteome</keyword>
<dbReference type="PANTHER" id="PTHR30055">
    <property type="entry name" value="HTH-TYPE TRANSCRIPTIONAL REGULATOR RUTR"/>
    <property type="match status" value="1"/>
</dbReference>
<feature type="domain" description="HTH tetR-type" evidence="3">
    <location>
        <begin position="14"/>
        <end position="74"/>
    </location>
</feature>
<dbReference type="SUPFAM" id="SSF46689">
    <property type="entry name" value="Homeodomain-like"/>
    <property type="match status" value="1"/>
</dbReference>
<dbReference type="InterPro" id="IPR050109">
    <property type="entry name" value="HTH-type_TetR-like_transc_reg"/>
</dbReference>
<organism evidence="4 5">
    <name type="scientific">Aeromicrobium ginsengisoli</name>
    <dbReference type="NCBI Taxonomy" id="363867"/>
    <lineage>
        <taxon>Bacteria</taxon>
        <taxon>Bacillati</taxon>
        <taxon>Actinomycetota</taxon>
        <taxon>Actinomycetes</taxon>
        <taxon>Propionibacteriales</taxon>
        <taxon>Nocardioidaceae</taxon>
        <taxon>Aeromicrobium</taxon>
    </lineage>
</organism>
<dbReference type="InterPro" id="IPR009057">
    <property type="entry name" value="Homeodomain-like_sf"/>
</dbReference>
<reference evidence="4" key="1">
    <citation type="submission" date="2019-09" db="EMBL/GenBank/DDBJ databases">
        <authorList>
            <person name="Li J."/>
        </authorList>
    </citation>
    <scope>NUCLEOTIDE SEQUENCE [LARGE SCALE GENOMIC DNA]</scope>
    <source>
        <strain evidence="4">JCM 14732</strain>
    </source>
</reference>
<dbReference type="InterPro" id="IPR041642">
    <property type="entry name" value="KstR_C"/>
</dbReference>
<dbReference type="Proteomes" id="UP000380867">
    <property type="component" value="Unassembled WGS sequence"/>
</dbReference>
<dbReference type="AlphaFoldDB" id="A0A5M4FBW5"/>
<evidence type="ECO:0000256" key="1">
    <source>
        <dbReference type="ARBA" id="ARBA00023125"/>
    </source>
</evidence>
<comment type="caution">
    <text evidence="4">The sequence shown here is derived from an EMBL/GenBank/DDBJ whole genome shotgun (WGS) entry which is preliminary data.</text>
</comment>
<dbReference type="PRINTS" id="PR00455">
    <property type="entry name" value="HTHTETR"/>
</dbReference>
<evidence type="ECO:0000256" key="2">
    <source>
        <dbReference type="PROSITE-ProRule" id="PRU00335"/>
    </source>
</evidence>
<dbReference type="Gene3D" id="1.10.357.10">
    <property type="entry name" value="Tetracycline Repressor, domain 2"/>
    <property type="match status" value="1"/>
</dbReference>
<dbReference type="OrthoDB" id="9809994at2"/>
<evidence type="ECO:0000313" key="4">
    <source>
        <dbReference type="EMBL" id="KAA1395884.1"/>
    </source>
</evidence>
<protein>
    <submittedName>
        <fullName evidence="4">TetR/AcrR family transcriptional regulator</fullName>
    </submittedName>
</protein>
<dbReference type="Pfam" id="PF00440">
    <property type="entry name" value="TetR_N"/>
    <property type="match status" value="1"/>
</dbReference>
<keyword evidence="1 2" id="KW-0238">DNA-binding</keyword>
<evidence type="ECO:0000259" key="3">
    <source>
        <dbReference type="PROSITE" id="PS50977"/>
    </source>
</evidence>